<proteinExistence type="predicted"/>
<sequence length="133" mass="14470">SIELELLPDPVDLLEGYIVLVKWSDYLVRWTFKVSFNELLIPNLFAIPLDEEGYISSFPNVFGVSSSGKGFNLSGLVSIFGRWATPVSFSSETRISSGIGSSLTGCLDGEAGFCLEDLNGASLESEVFQAEDF</sequence>
<protein>
    <submittedName>
        <fullName evidence="1">Uncharacterized protein</fullName>
    </submittedName>
</protein>
<accession>A0A699K5S2</accession>
<gene>
    <name evidence="1" type="ORF">Tci_646548</name>
</gene>
<organism evidence="1">
    <name type="scientific">Tanacetum cinerariifolium</name>
    <name type="common">Dalmatian daisy</name>
    <name type="synonym">Chrysanthemum cinerariifolium</name>
    <dbReference type="NCBI Taxonomy" id="118510"/>
    <lineage>
        <taxon>Eukaryota</taxon>
        <taxon>Viridiplantae</taxon>
        <taxon>Streptophyta</taxon>
        <taxon>Embryophyta</taxon>
        <taxon>Tracheophyta</taxon>
        <taxon>Spermatophyta</taxon>
        <taxon>Magnoliopsida</taxon>
        <taxon>eudicotyledons</taxon>
        <taxon>Gunneridae</taxon>
        <taxon>Pentapetalae</taxon>
        <taxon>asterids</taxon>
        <taxon>campanulids</taxon>
        <taxon>Asterales</taxon>
        <taxon>Asteraceae</taxon>
        <taxon>Asteroideae</taxon>
        <taxon>Anthemideae</taxon>
        <taxon>Anthemidinae</taxon>
        <taxon>Tanacetum</taxon>
    </lineage>
</organism>
<reference evidence="1" key="1">
    <citation type="journal article" date="2019" name="Sci. Rep.">
        <title>Draft genome of Tanacetum cinerariifolium, the natural source of mosquito coil.</title>
        <authorList>
            <person name="Yamashiro T."/>
            <person name="Shiraishi A."/>
            <person name="Satake H."/>
            <person name="Nakayama K."/>
        </authorList>
    </citation>
    <scope>NUCLEOTIDE SEQUENCE</scope>
</reference>
<dbReference type="AlphaFoldDB" id="A0A699K5S2"/>
<dbReference type="EMBL" id="BKCJ010480012">
    <property type="protein sequence ID" value="GFA74576.1"/>
    <property type="molecule type" value="Genomic_DNA"/>
</dbReference>
<comment type="caution">
    <text evidence="1">The sequence shown here is derived from an EMBL/GenBank/DDBJ whole genome shotgun (WGS) entry which is preliminary data.</text>
</comment>
<evidence type="ECO:0000313" key="1">
    <source>
        <dbReference type="EMBL" id="GFA74576.1"/>
    </source>
</evidence>
<feature type="non-terminal residue" evidence="1">
    <location>
        <position position="1"/>
    </location>
</feature>
<name>A0A699K5S2_TANCI</name>